<dbReference type="InterPro" id="IPR023346">
    <property type="entry name" value="Lysozyme-like_dom_sf"/>
</dbReference>
<feature type="domain" description="Peptidoglycan binding" evidence="2">
    <location>
        <begin position="95"/>
        <end position="171"/>
    </location>
</feature>
<feature type="domain" description="TtsA-like Glycoside hydrolase family 108" evidence="1">
    <location>
        <begin position="8"/>
        <end position="90"/>
    </location>
</feature>
<dbReference type="Gene3D" id="1.20.141.10">
    <property type="entry name" value="Chitosanase, subunit A, domain 1"/>
    <property type="match status" value="1"/>
</dbReference>
<dbReference type="SUPFAM" id="SSF53955">
    <property type="entry name" value="Lysozyme-like"/>
    <property type="match status" value="1"/>
</dbReference>
<name>A0A7Z0SCX8_9GAMM</name>
<dbReference type="Proteomes" id="UP000537890">
    <property type="component" value="Unassembled WGS sequence"/>
</dbReference>
<gene>
    <name evidence="3" type="ORF">H0A75_00080</name>
</gene>
<dbReference type="Pfam" id="PF09374">
    <property type="entry name" value="PG_binding_3"/>
    <property type="match status" value="1"/>
</dbReference>
<protein>
    <recommendedName>
        <fullName evidence="5">Secretion activating protein</fullName>
    </recommendedName>
</protein>
<comment type="caution">
    <text evidence="3">The sequence shown here is derived from an EMBL/GenBank/DDBJ whole genome shotgun (WGS) entry which is preliminary data.</text>
</comment>
<proteinExistence type="predicted"/>
<dbReference type="InterPro" id="IPR018537">
    <property type="entry name" value="Peptidoglycan-bd_3"/>
</dbReference>
<evidence type="ECO:0000259" key="2">
    <source>
        <dbReference type="Pfam" id="PF09374"/>
    </source>
</evidence>
<dbReference type="CDD" id="cd13926">
    <property type="entry name" value="N-acetylmuramidase_GH108"/>
    <property type="match status" value="1"/>
</dbReference>
<dbReference type="Pfam" id="PF05838">
    <property type="entry name" value="Glyco_hydro_108"/>
    <property type="match status" value="1"/>
</dbReference>
<dbReference type="AlphaFoldDB" id="A0A7Z0SCX8"/>
<accession>A0A7Z0SCX8</accession>
<sequence length="172" mass="19654">MNKQQIINRTIIKEGGYCNNPNDSGGETNYGITVKVARRLGYRGMMKDLTLDFAYRVYADNYWGSVNLDDVFSESPLIASHLFDISVNMGASRAGKFLQRGLNLLTKSDLKVDSHVGDETVKSLRSYMQRRNDSETLCKLLNTFKSAHYIHLAETRDKDRAFIYGWIKNRVD</sequence>
<organism evidence="3 4">
    <name type="scientific">Candidatus Methanofishera endochildressiae</name>
    <dbReference type="NCBI Taxonomy" id="2738884"/>
    <lineage>
        <taxon>Bacteria</taxon>
        <taxon>Pseudomonadati</taxon>
        <taxon>Pseudomonadota</taxon>
        <taxon>Gammaproteobacteria</taxon>
        <taxon>Candidatus Methanofishera</taxon>
    </lineage>
</organism>
<evidence type="ECO:0008006" key="5">
    <source>
        <dbReference type="Google" id="ProtNLM"/>
    </source>
</evidence>
<evidence type="ECO:0000259" key="1">
    <source>
        <dbReference type="Pfam" id="PF05838"/>
    </source>
</evidence>
<dbReference type="InterPro" id="IPR008565">
    <property type="entry name" value="TtsA-like_GH18_dom"/>
</dbReference>
<evidence type="ECO:0000313" key="4">
    <source>
        <dbReference type="Proteomes" id="UP000537890"/>
    </source>
</evidence>
<reference evidence="3 4" key="1">
    <citation type="submission" date="2020-05" db="EMBL/GenBank/DDBJ databases">
        <title>Horizontal transmission and recombination maintain forever young bacterial symbiont genomes.</title>
        <authorList>
            <person name="Russell S.L."/>
            <person name="Pepper-Tunick E."/>
            <person name="Svedberg J."/>
            <person name="Byrne A."/>
            <person name="Ruelas Castillo J."/>
            <person name="Vollmers C."/>
            <person name="Beinart R.A."/>
            <person name="Corbett-Detig R."/>
        </authorList>
    </citation>
    <scope>NUCLEOTIDE SEQUENCE [LARGE SCALE GENOMIC DNA]</scope>
    <source>
        <strain evidence="3">4727-3</strain>
    </source>
</reference>
<dbReference type="EMBL" id="JACCHS010000001">
    <property type="protein sequence ID" value="NYT46341.1"/>
    <property type="molecule type" value="Genomic_DNA"/>
</dbReference>
<evidence type="ECO:0000313" key="3">
    <source>
        <dbReference type="EMBL" id="NYT46341.1"/>
    </source>
</evidence>